<gene>
    <name evidence="1" type="ORF">GCM10007884_43400</name>
    <name evidence="2" type="ORF">GGR33_002452</name>
</gene>
<dbReference type="Proteomes" id="UP000517759">
    <property type="component" value="Unassembled WGS sequence"/>
</dbReference>
<accession>A0A7W6AGL0</accession>
<reference evidence="1" key="4">
    <citation type="submission" date="2023-01" db="EMBL/GenBank/DDBJ databases">
        <title>Draft genome sequence of Methylobacterium brachythecii strain NBRC 107710.</title>
        <authorList>
            <person name="Sun Q."/>
            <person name="Mori K."/>
        </authorList>
    </citation>
    <scope>NUCLEOTIDE SEQUENCE</scope>
    <source>
        <strain evidence="1">NBRC 107710</strain>
    </source>
</reference>
<dbReference type="GO" id="GO:0005829">
    <property type="term" value="C:cytosol"/>
    <property type="evidence" value="ECO:0007669"/>
    <property type="project" value="TreeGrafter"/>
</dbReference>
<evidence type="ECO:0000313" key="4">
    <source>
        <dbReference type="Proteomes" id="UP001156881"/>
    </source>
</evidence>
<proteinExistence type="predicted"/>
<reference evidence="4" key="2">
    <citation type="journal article" date="2019" name="Int. J. Syst. Evol. Microbiol.">
        <title>The Global Catalogue of Microorganisms (GCM) 10K type strain sequencing project: providing services to taxonomists for standard genome sequencing and annotation.</title>
        <authorList>
            <consortium name="The Broad Institute Genomics Platform"/>
            <consortium name="The Broad Institute Genome Sequencing Center for Infectious Disease"/>
            <person name="Wu L."/>
            <person name="Ma J."/>
        </authorList>
    </citation>
    <scope>NUCLEOTIDE SEQUENCE [LARGE SCALE GENOMIC DNA]</scope>
    <source>
        <strain evidence="4">NBRC 107710</strain>
    </source>
</reference>
<dbReference type="PANTHER" id="PTHR10000">
    <property type="entry name" value="PHOSPHOSERINE PHOSPHATASE"/>
    <property type="match status" value="1"/>
</dbReference>
<dbReference type="InterPro" id="IPR023214">
    <property type="entry name" value="HAD_sf"/>
</dbReference>
<dbReference type="NCBIfam" id="TIGR00099">
    <property type="entry name" value="Cof-subfamily"/>
    <property type="match status" value="1"/>
</dbReference>
<dbReference type="InterPro" id="IPR000150">
    <property type="entry name" value="Cof"/>
</dbReference>
<sequence length="270" mass="28141">MDIALVVSDVDGTLVTTDKRLTPASVDAVRRLEAAGIGFTIASSRPPVGFRSLVAPLNLRLPIGAFNGGTVVGPDLVPLSQASIPERAARHAVENLLRAEIDVWVFAEGAWNLRDPAASYTDLERRTLGIEPRVVADLGSLLGAAQKIVGVSSDAEGLARAESSLSEALGGEANVGRSQAYYLDVTPPGVSKGSFVLDLSRRLGIAPERIATIGDAANDRAMFAVSGLAIAMGNAQPDVQAAATAVTTSNDEDGFARAIERFVLRDAPGR</sequence>
<dbReference type="Gene3D" id="3.30.1240.10">
    <property type="match status" value="1"/>
</dbReference>
<dbReference type="Proteomes" id="UP001156881">
    <property type="component" value="Unassembled WGS sequence"/>
</dbReference>
<dbReference type="AlphaFoldDB" id="A0A7W6AGL0"/>
<reference evidence="2 3" key="3">
    <citation type="submission" date="2020-08" db="EMBL/GenBank/DDBJ databases">
        <title>Genomic Encyclopedia of Type Strains, Phase IV (KMG-IV): sequencing the most valuable type-strain genomes for metagenomic binning, comparative biology and taxonomic classification.</title>
        <authorList>
            <person name="Goeker M."/>
        </authorList>
    </citation>
    <scope>NUCLEOTIDE SEQUENCE [LARGE SCALE GENOMIC DNA]</scope>
    <source>
        <strain evidence="2 3">DSM 24105</strain>
    </source>
</reference>
<dbReference type="GO" id="GO:0016791">
    <property type="term" value="F:phosphatase activity"/>
    <property type="evidence" value="ECO:0007669"/>
    <property type="project" value="UniProtKB-ARBA"/>
</dbReference>
<dbReference type="PANTHER" id="PTHR10000:SF8">
    <property type="entry name" value="HAD SUPERFAMILY HYDROLASE-LIKE, TYPE 3"/>
    <property type="match status" value="1"/>
</dbReference>
<dbReference type="PROSITE" id="PS01228">
    <property type="entry name" value="COF_1"/>
    <property type="match status" value="1"/>
</dbReference>
<dbReference type="Pfam" id="PF08282">
    <property type="entry name" value="Hydrolase_3"/>
    <property type="match status" value="1"/>
</dbReference>
<dbReference type="GO" id="GO:0000287">
    <property type="term" value="F:magnesium ion binding"/>
    <property type="evidence" value="ECO:0007669"/>
    <property type="project" value="TreeGrafter"/>
</dbReference>
<dbReference type="CDD" id="cd07516">
    <property type="entry name" value="HAD_Pase"/>
    <property type="match status" value="1"/>
</dbReference>
<comment type="caution">
    <text evidence="2">The sequence shown here is derived from an EMBL/GenBank/DDBJ whole genome shotgun (WGS) entry which is preliminary data.</text>
</comment>
<dbReference type="SUPFAM" id="SSF56784">
    <property type="entry name" value="HAD-like"/>
    <property type="match status" value="1"/>
</dbReference>
<evidence type="ECO:0008006" key="5">
    <source>
        <dbReference type="Google" id="ProtNLM"/>
    </source>
</evidence>
<dbReference type="RefSeq" id="WP_183505424.1">
    <property type="nucleotide sequence ID" value="NZ_BSPG01000039.1"/>
</dbReference>
<dbReference type="SFLD" id="SFLDS00003">
    <property type="entry name" value="Haloacid_Dehalogenase"/>
    <property type="match status" value="1"/>
</dbReference>
<name>A0A7W6AGL0_9HYPH</name>
<dbReference type="EMBL" id="JACIDN010000004">
    <property type="protein sequence ID" value="MBB3902950.1"/>
    <property type="molecule type" value="Genomic_DNA"/>
</dbReference>
<dbReference type="EMBL" id="BSPG01000039">
    <property type="protein sequence ID" value="GLS46347.1"/>
    <property type="molecule type" value="Genomic_DNA"/>
</dbReference>
<dbReference type="SFLD" id="SFLDG01140">
    <property type="entry name" value="C2.B:_Phosphomannomutase_and_P"/>
    <property type="match status" value="1"/>
</dbReference>
<keyword evidence="4" id="KW-1185">Reference proteome</keyword>
<evidence type="ECO:0000313" key="2">
    <source>
        <dbReference type="EMBL" id="MBB3902950.1"/>
    </source>
</evidence>
<reference evidence="1" key="1">
    <citation type="journal article" date="2014" name="Int. J. Syst. Evol. Microbiol.">
        <title>Complete genome of a new Firmicutes species belonging to the dominant human colonic microbiota ('Ruminococcus bicirculans') reveals two chromosomes and a selective capacity to utilize plant glucans.</title>
        <authorList>
            <consortium name="NISC Comparative Sequencing Program"/>
            <person name="Wegmann U."/>
            <person name="Louis P."/>
            <person name="Goesmann A."/>
            <person name="Henrissat B."/>
            <person name="Duncan S.H."/>
            <person name="Flint H.J."/>
        </authorList>
    </citation>
    <scope>NUCLEOTIDE SEQUENCE</scope>
    <source>
        <strain evidence="1">NBRC 107710</strain>
    </source>
</reference>
<evidence type="ECO:0000313" key="3">
    <source>
        <dbReference type="Proteomes" id="UP000517759"/>
    </source>
</evidence>
<dbReference type="Gene3D" id="3.40.50.1000">
    <property type="entry name" value="HAD superfamily/HAD-like"/>
    <property type="match status" value="1"/>
</dbReference>
<evidence type="ECO:0000313" key="1">
    <source>
        <dbReference type="EMBL" id="GLS46347.1"/>
    </source>
</evidence>
<dbReference type="InterPro" id="IPR006379">
    <property type="entry name" value="HAD-SF_hydro_IIB"/>
</dbReference>
<protein>
    <recommendedName>
        <fullName evidence="5">Hydrolase</fullName>
    </recommendedName>
</protein>
<organism evidence="2 3">
    <name type="scientific">Methylobacterium brachythecii</name>
    <dbReference type="NCBI Taxonomy" id="1176177"/>
    <lineage>
        <taxon>Bacteria</taxon>
        <taxon>Pseudomonadati</taxon>
        <taxon>Pseudomonadota</taxon>
        <taxon>Alphaproteobacteria</taxon>
        <taxon>Hyphomicrobiales</taxon>
        <taxon>Methylobacteriaceae</taxon>
        <taxon>Methylobacterium</taxon>
    </lineage>
</organism>
<dbReference type="InterPro" id="IPR036412">
    <property type="entry name" value="HAD-like_sf"/>
</dbReference>
<dbReference type="NCBIfam" id="TIGR01484">
    <property type="entry name" value="HAD-SF-IIB"/>
    <property type="match status" value="1"/>
</dbReference>